<comment type="caution">
    <text evidence="3">The sequence shown here is derived from an EMBL/GenBank/DDBJ whole genome shotgun (WGS) entry which is preliminary data.</text>
</comment>
<protein>
    <submittedName>
        <fullName evidence="3">Uncharacterized protein</fullName>
    </submittedName>
</protein>
<evidence type="ECO:0000313" key="3">
    <source>
        <dbReference type="EMBL" id="KAF5671156.1"/>
    </source>
</evidence>
<dbReference type="Proteomes" id="UP000562682">
    <property type="component" value="Unassembled WGS sequence"/>
</dbReference>
<dbReference type="EMBL" id="JAAOAK010000352">
    <property type="protein sequence ID" value="KAF5671156.1"/>
    <property type="molecule type" value="Genomic_DNA"/>
</dbReference>
<proteinExistence type="predicted"/>
<keyword evidence="1" id="KW-0175">Coiled coil</keyword>
<keyword evidence="4" id="KW-1185">Reference proteome</keyword>
<feature type="region of interest" description="Disordered" evidence="2">
    <location>
        <begin position="1"/>
        <end position="24"/>
    </location>
</feature>
<evidence type="ECO:0000256" key="1">
    <source>
        <dbReference type="SAM" id="Coils"/>
    </source>
</evidence>
<name>A0A8H5THC6_9HYPO</name>
<feature type="coiled-coil region" evidence="1">
    <location>
        <begin position="268"/>
        <end position="295"/>
    </location>
</feature>
<gene>
    <name evidence="3" type="ORF">FDENT_11040</name>
</gene>
<feature type="region of interest" description="Disordered" evidence="2">
    <location>
        <begin position="111"/>
        <end position="130"/>
    </location>
</feature>
<evidence type="ECO:0000256" key="2">
    <source>
        <dbReference type="SAM" id="MobiDB-lite"/>
    </source>
</evidence>
<accession>A0A8H5THC6</accession>
<dbReference type="AlphaFoldDB" id="A0A8H5THC6"/>
<reference evidence="3 4" key="1">
    <citation type="submission" date="2020-05" db="EMBL/GenBank/DDBJ databases">
        <title>Identification and distribution of gene clusters putatively required for synthesis of sphingolipid metabolism inhibitors in phylogenetically diverse species of the filamentous fungus Fusarium.</title>
        <authorList>
            <person name="Kim H.-S."/>
            <person name="Busman M."/>
            <person name="Brown D.W."/>
            <person name="Divon H."/>
            <person name="Uhlig S."/>
            <person name="Proctor R.H."/>
        </authorList>
    </citation>
    <scope>NUCLEOTIDE SEQUENCE [LARGE SCALE GENOMIC DNA]</scope>
    <source>
        <strain evidence="3 4">NRRL 25311</strain>
    </source>
</reference>
<feature type="compositionally biased region" description="Basic and acidic residues" evidence="2">
    <location>
        <begin position="10"/>
        <end position="24"/>
    </location>
</feature>
<sequence>MPSIRTQNRGTERPPSESLKTRESLKQDHLAHKCLRQIEDHKGLTQDSFNYLVELLRSDSPTGLPIQPSRNVDTKPFDNAMLDFVAPFYLHETDQWTVLCVSFQYPRKENPGKGVARAQHYDPDPRQHEGRYTEVGDKIRSWIEQRPGSNVELMFTREVSPVMKPRPPNIYFDGLGGTDRTTAEPECNRHVCRYGAEGMRTPAGIPRNGARKAWELPSYDQKDIFGSAESVSFDVKRKLHDAALFISEQKLPALAALQREIGDRRKERNELDLVIKNKKEELERCQAERASQVRALDMIDTEFSKLGDDIAADEKSAEEELAVLSPHEEVQLPNATVTGGYV</sequence>
<evidence type="ECO:0000313" key="4">
    <source>
        <dbReference type="Proteomes" id="UP000562682"/>
    </source>
</evidence>
<organism evidence="3 4">
    <name type="scientific">Fusarium denticulatum</name>
    <dbReference type="NCBI Taxonomy" id="48507"/>
    <lineage>
        <taxon>Eukaryota</taxon>
        <taxon>Fungi</taxon>
        <taxon>Dikarya</taxon>
        <taxon>Ascomycota</taxon>
        <taxon>Pezizomycotina</taxon>
        <taxon>Sordariomycetes</taxon>
        <taxon>Hypocreomycetidae</taxon>
        <taxon>Hypocreales</taxon>
        <taxon>Nectriaceae</taxon>
        <taxon>Fusarium</taxon>
        <taxon>Fusarium fujikuroi species complex</taxon>
    </lineage>
</organism>
<feature type="compositionally biased region" description="Basic and acidic residues" evidence="2">
    <location>
        <begin position="119"/>
        <end position="130"/>
    </location>
</feature>